<feature type="compositionally biased region" description="Acidic residues" evidence="12">
    <location>
        <begin position="330"/>
        <end position="341"/>
    </location>
</feature>
<proteinExistence type="inferred from homology"/>
<keyword evidence="7" id="KW-0805">Transcription regulation</keyword>
<evidence type="ECO:0000256" key="8">
    <source>
        <dbReference type="ARBA" id="ARBA00023136"/>
    </source>
</evidence>
<gene>
    <name evidence="15" type="ORF">SAMN02745189_00305</name>
</gene>
<evidence type="ECO:0000259" key="14">
    <source>
        <dbReference type="Pfam" id="PF03816"/>
    </source>
</evidence>
<keyword evidence="16" id="KW-1185">Reference proteome</keyword>
<evidence type="ECO:0000256" key="9">
    <source>
        <dbReference type="ARBA" id="ARBA00023163"/>
    </source>
</evidence>
<evidence type="ECO:0000256" key="7">
    <source>
        <dbReference type="ARBA" id="ARBA00023015"/>
    </source>
</evidence>
<dbReference type="PANTHER" id="PTHR33392:SF8">
    <property type="entry name" value="REGULATORY PROTEIN MSRR"/>
    <property type="match status" value="1"/>
</dbReference>
<dbReference type="GO" id="GO:0005886">
    <property type="term" value="C:plasma membrane"/>
    <property type="evidence" value="ECO:0007669"/>
    <property type="project" value="UniProtKB-SubCell"/>
</dbReference>
<dbReference type="AlphaFoldDB" id="A0A1M7B018"/>
<keyword evidence="9" id="KW-0804">Transcription</keyword>
<feature type="transmembrane region" description="Helical" evidence="13">
    <location>
        <begin position="25"/>
        <end position="44"/>
    </location>
</feature>
<keyword evidence="3" id="KW-1003">Cell membrane</keyword>
<evidence type="ECO:0000256" key="3">
    <source>
        <dbReference type="ARBA" id="ARBA00022475"/>
    </source>
</evidence>
<organism evidence="15 16">
    <name type="scientific">Lacicoccus alkaliphilus DSM 16010</name>
    <dbReference type="NCBI Taxonomy" id="1123231"/>
    <lineage>
        <taxon>Bacteria</taxon>
        <taxon>Bacillati</taxon>
        <taxon>Bacillota</taxon>
        <taxon>Bacilli</taxon>
        <taxon>Bacillales</taxon>
        <taxon>Salinicoccaceae</taxon>
        <taxon>Lacicoccus</taxon>
    </lineage>
</organism>
<dbReference type="Proteomes" id="UP000184206">
    <property type="component" value="Unassembled WGS sequence"/>
</dbReference>
<evidence type="ECO:0000256" key="6">
    <source>
        <dbReference type="ARBA" id="ARBA00022989"/>
    </source>
</evidence>
<evidence type="ECO:0000256" key="4">
    <source>
        <dbReference type="ARBA" id="ARBA00022692"/>
    </source>
</evidence>
<name>A0A1M7B018_9BACL</name>
<dbReference type="InterPro" id="IPR004474">
    <property type="entry name" value="LytR_CpsA_psr"/>
</dbReference>
<dbReference type="EMBL" id="FRCF01000002">
    <property type="protein sequence ID" value="SHL48340.1"/>
    <property type="molecule type" value="Genomic_DNA"/>
</dbReference>
<dbReference type="NCBIfam" id="TIGR00350">
    <property type="entry name" value="lytR_cpsA_psr"/>
    <property type="match status" value="1"/>
</dbReference>
<evidence type="ECO:0000256" key="5">
    <source>
        <dbReference type="ARBA" id="ARBA00022968"/>
    </source>
</evidence>
<dbReference type="InterPro" id="IPR050922">
    <property type="entry name" value="LytR/CpsA/Psr_CW_biosynth"/>
</dbReference>
<sequence length="341" mass="38894">MENEYKRVDRNVEARHKKFKLRRRAYIPIVLIILTITAVLYIFVSYHSGLNTAGEDGVDHEEMVFNGSDNNDGRKLFLLLGADREEDGATRTDVVMLGQYDYMEKDLKLVSIMRDVYVDITGYQNYKINSVFSLGGVELLRQTVEENFGVQVEDYIIVDYQAFESVVDAINEDGIMIDVERDMSEKITTELFAGEQKLNGDELLEYARFRQDAEGDFGRVRRQQQVVTAVKDEVLTVGGILNLPYAMGTGMGYVNTSMGDAELYRMAASFLVRGDKDIESLTLPVEGSYQFVDTHHAGNVIDLDFERNREVLHQFLNNELEAPESHVPEENLEENEEISHE</sequence>
<keyword evidence="4 13" id="KW-0812">Transmembrane</keyword>
<keyword evidence="5" id="KW-0735">Signal-anchor</keyword>
<feature type="region of interest" description="Disordered" evidence="12">
    <location>
        <begin position="322"/>
        <end position="341"/>
    </location>
</feature>
<protein>
    <recommendedName>
        <fullName evidence="11">Regulatory protein MsrR</fullName>
    </recommendedName>
</protein>
<dbReference type="STRING" id="1123231.SAMN02745189_00305"/>
<keyword evidence="6 13" id="KW-1133">Transmembrane helix</keyword>
<evidence type="ECO:0000313" key="15">
    <source>
        <dbReference type="EMBL" id="SHL48340.1"/>
    </source>
</evidence>
<keyword evidence="8 13" id="KW-0472">Membrane</keyword>
<dbReference type="OrthoDB" id="9782542at2"/>
<evidence type="ECO:0000256" key="12">
    <source>
        <dbReference type="SAM" id="MobiDB-lite"/>
    </source>
</evidence>
<dbReference type="Gene3D" id="3.40.630.190">
    <property type="entry name" value="LCP protein"/>
    <property type="match status" value="1"/>
</dbReference>
<evidence type="ECO:0000256" key="1">
    <source>
        <dbReference type="ARBA" id="ARBA00004401"/>
    </source>
</evidence>
<accession>A0A1M7B018</accession>
<comment type="similarity">
    <text evidence="2">Belongs to the LytR/CpsA/Psr (LCP) family.</text>
</comment>
<evidence type="ECO:0000256" key="10">
    <source>
        <dbReference type="ARBA" id="ARBA00037178"/>
    </source>
</evidence>
<reference evidence="15 16" key="1">
    <citation type="submission" date="2016-11" db="EMBL/GenBank/DDBJ databases">
        <authorList>
            <person name="Jaros S."/>
            <person name="Januszkiewicz K."/>
            <person name="Wedrychowicz H."/>
        </authorList>
    </citation>
    <scope>NUCLEOTIDE SEQUENCE [LARGE SCALE GENOMIC DNA]</scope>
    <source>
        <strain evidence="15 16">DSM 16010</strain>
    </source>
</reference>
<dbReference type="RefSeq" id="WP_072707628.1">
    <property type="nucleotide sequence ID" value="NZ_FRCF01000002.1"/>
</dbReference>
<evidence type="ECO:0000256" key="2">
    <source>
        <dbReference type="ARBA" id="ARBA00006068"/>
    </source>
</evidence>
<evidence type="ECO:0000256" key="11">
    <source>
        <dbReference type="ARBA" id="ARBA00040752"/>
    </source>
</evidence>
<dbReference type="PANTHER" id="PTHR33392">
    <property type="entry name" value="POLYISOPRENYL-TEICHOIC ACID--PEPTIDOGLYCAN TEICHOIC ACID TRANSFERASE TAGU"/>
    <property type="match status" value="1"/>
</dbReference>
<feature type="domain" description="Cell envelope-related transcriptional attenuator" evidence="14">
    <location>
        <begin position="91"/>
        <end position="234"/>
    </location>
</feature>
<evidence type="ECO:0000256" key="13">
    <source>
        <dbReference type="SAM" id="Phobius"/>
    </source>
</evidence>
<dbReference type="Pfam" id="PF03816">
    <property type="entry name" value="LytR_cpsA_psr"/>
    <property type="match status" value="1"/>
</dbReference>
<comment type="function">
    <text evidence="10">Involved in SarA attenuation. Affects resistance to oxacillin and teicoplanin, as well as the synthesis of virulence factors.</text>
</comment>
<comment type="subcellular location">
    <subcellularLocation>
        <location evidence="1">Cell membrane</location>
        <topology evidence="1">Single-pass type II membrane protein</topology>
    </subcellularLocation>
</comment>
<evidence type="ECO:0000313" key="16">
    <source>
        <dbReference type="Proteomes" id="UP000184206"/>
    </source>
</evidence>